<dbReference type="KEGG" id="hco:LOKO_01218"/>
<keyword evidence="3 6" id="KW-0489">Methyltransferase</keyword>
<keyword evidence="4 6" id="KW-0808">Transferase</keyword>
<evidence type="ECO:0000256" key="3">
    <source>
        <dbReference type="ARBA" id="ARBA00022603"/>
    </source>
</evidence>
<dbReference type="GO" id="GO:0005829">
    <property type="term" value="C:cytosol"/>
    <property type="evidence" value="ECO:0007669"/>
    <property type="project" value="TreeGrafter"/>
</dbReference>
<dbReference type="InterPro" id="IPR050078">
    <property type="entry name" value="Ribosomal_L11_MeTrfase_PrmA"/>
</dbReference>
<reference evidence="7 8" key="2">
    <citation type="submission" date="2016-02" db="EMBL/GenBank/DDBJ databases">
        <authorList>
            <person name="Wen L."/>
            <person name="He K."/>
            <person name="Yang H."/>
        </authorList>
    </citation>
    <scope>NUCLEOTIDE SEQUENCE [LARGE SCALE GENOMIC DNA]</scope>
    <source>
        <strain evidence="7 8">AGD 8-3</strain>
    </source>
</reference>
<dbReference type="STRING" id="507626.LOKO_01218"/>
<feature type="binding site" evidence="6">
    <location>
        <position position="226"/>
    </location>
    <ligand>
        <name>S-adenosyl-L-methionine</name>
        <dbReference type="ChEBI" id="CHEBI:59789"/>
    </ligand>
</feature>
<keyword evidence="2 6" id="KW-0963">Cytoplasm</keyword>
<comment type="catalytic activity">
    <reaction evidence="6">
        <text>L-lysyl-[protein] + 3 S-adenosyl-L-methionine = N(6),N(6),N(6)-trimethyl-L-lysyl-[protein] + 3 S-adenosyl-L-homocysteine + 3 H(+)</text>
        <dbReference type="Rhea" id="RHEA:54192"/>
        <dbReference type="Rhea" id="RHEA-COMP:9752"/>
        <dbReference type="Rhea" id="RHEA-COMP:13826"/>
        <dbReference type="ChEBI" id="CHEBI:15378"/>
        <dbReference type="ChEBI" id="CHEBI:29969"/>
        <dbReference type="ChEBI" id="CHEBI:57856"/>
        <dbReference type="ChEBI" id="CHEBI:59789"/>
        <dbReference type="ChEBI" id="CHEBI:61961"/>
    </reaction>
</comment>
<comment type="function">
    <text evidence="6">Methylates ribosomal protein L11.</text>
</comment>
<dbReference type="CDD" id="cd02440">
    <property type="entry name" value="AdoMet_MTases"/>
    <property type="match status" value="1"/>
</dbReference>
<comment type="similarity">
    <text evidence="1 6">Belongs to the methyltransferase superfamily. PrmA family.</text>
</comment>
<dbReference type="HAMAP" id="MF_00735">
    <property type="entry name" value="Methyltr_PrmA"/>
    <property type="match status" value="1"/>
</dbReference>
<evidence type="ECO:0000256" key="1">
    <source>
        <dbReference type="ARBA" id="ARBA00009741"/>
    </source>
</evidence>
<dbReference type="Proteomes" id="UP000063387">
    <property type="component" value="Chromosome"/>
</dbReference>
<dbReference type="SUPFAM" id="SSF53335">
    <property type="entry name" value="S-adenosyl-L-methionine-dependent methyltransferases"/>
    <property type="match status" value="1"/>
</dbReference>
<dbReference type="PANTHER" id="PTHR43648">
    <property type="entry name" value="ELECTRON TRANSFER FLAVOPROTEIN BETA SUBUNIT LYSINE METHYLTRANSFERASE"/>
    <property type="match status" value="1"/>
</dbReference>
<dbReference type="AlphaFoldDB" id="A0A109ULC2"/>
<reference evidence="7 8" key="1">
    <citation type="journal article" date="2016" name="Genome Announc.">
        <title>Draft Genome Sequence of 'Halomonas chromatireducens' Strain AGD 8-3, a Haloalkaliphilic Chromate- and Selenite-Reducing Gammaproteobacterium.</title>
        <authorList>
            <person name="Sharko F.S."/>
            <person name="Shapovalova A.A."/>
            <person name="Tsygankova S.V."/>
            <person name="Komova A.V."/>
            <person name="Boulygina E.S."/>
            <person name="Teslyuk A.B."/>
            <person name="Gotovtsev P.M."/>
            <person name="Namsaraev Z.B."/>
            <person name="Khijniak T.V."/>
            <person name="Nedoluzhko A.V."/>
            <person name="Vasilov R.G."/>
        </authorList>
    </citation>
    <scope>NUCLEOTIDE SEQUENCE [LARGE SCALE GENOMIC DNA]</scope>
    <source>
        <strain evidence="7 8">AGD 8-3</strain>
    </source>
</reference>
<comment type="subcellular location">
    <subcellularLocation>
        <location evidence="6">Cytoplasm</location>
    </subcellularLocation>
</comment>
<dbReference type="PATRIC" id="fig|507626.3.peg.1206"/>
<dbReference type="PANTHER" id="PTHR43648:SF1">
    <property type="entry name" value="ELECTRON TRANSFER FLAVOPROTEIN BETA SUBUNIT LYSINE METHYLTRANSFERASE"/>
    <property type="match status" value="1"/>
</dbReference>
<feature type="binding site" evidence="6">
    <location>
        <position position="319"/>
    </location>
    <ligand>
        <name>S-adenosyl-L-methionine</name>
        <dbReference type="ChEBI" id="CHEBI:59789"/>
    </ligand>
</feature>
<evidence type="ECO:0000256" key="5">
    <source>
        <dbReference type="ARBA" id="ARBA00022691"/>
    </source>
</evidence>
<dbReference type="EMBL" id="CP014226">
    <property type="protein sequence ID" value="AMD00291.1"/>
    <property type="molecule type" value="Genomic_DNA"/>
</dbReference>
<dbReference type="Gene3D" id="3.40.50.150">
    <property type="entry name" value="Vaccinia Virus protein VP39"/>
    <property type="match status" value="1"/>
</dbReference>
<dbReference type="EC" id="2.1.1.-" evidence="6"/>
<name>A0A109ULC2_9GAMM</name>
<evidence type="ECO:0000313" key="7">
    <source>
        <dbReference type="EMBL" id="AMD00291.1"/>
    </source>
</evidence>
<evidence type="ECO:0000256" key="4">
    <source>
        <dbReference type="ARBA" id="ARBA00022679"/>
    </source>
</evidence>
<dbReference type="RefSeq" id="WP_235588948.1">
    <property type="nucleotide sequence ID" value="NZ_CP014226.1"/>
</dbReference>
<evidence type="ECO:0000256" key="2">
    <source>
        <dbReference type="ARBA" id="ARBA00022490"/>
    </source>
</evidence>
<protein>
    <recommendedName>
        <fullName evidence="6">Ribosomal protein L11 methyltransferase</fullName>
        <shortName evidence="6">L11 Mtase</shortName>
        <ecNumber evidence="6">2.1.1.-</ecNumber>
    </recommendedName>
</protein>
<dbReference type="GO" id="GO:0032259">
    <property type="term" value="P:methylation"/>
    <property type="evidence" value="ECO:0007669"/>
    <property type="project" value="UniProtKB-KW"/>
</dbReference>
<dbReference type="InterPro" id="IPR029063">
    <property type="entry name" value="SAM-dependent_MTases_sf"/>
</dbReference>
<dbReference type="NCBIfam" id="TIGR00406">
    <property type="entry name" value="prmA"/>
    <property type="match status" value="1"/>
</dbReference>
<dbReference type="GO" id="GO:0005840">
    <property type="term" value="C:ribosome"/>
    <property type="evidence" value="ECO:0007669"/>
    <property type="project" value="UniProtKB-KW"/>
</dbReference>
<feature type="binding site" evidence="6">
    <location>
        <position position="273"/>
    </location>
    <ligand>
        <name>S-adenosyl-L-methionine</name>
        <dbReference type="ChEBI" id="CHEBI:59789"/>
    </ligand>
</feature>
<keyword evidence="7" id="KW-0689">Ribosomal protein</keyword>
<keyword evidence="7" id="KW-0687">Ribonucleoprotein</keyword>
<organism evidence="7 8">
    <name type="scientific">Halomonas chromatireducens</name>
    <dbReference type="NCBI Taxonomy" id="507626"/>
    <lineage>
        <taxon>Bacteria</taxon>
        <taxon>Pseudomonadati</taxon>
        <taxon>Pseudomonadota</taxon>
        <taxon>Gammaproteobacteria</taxon>
        <taxon>Oceanospirillales</taxon>
        <taxon>Halomonadaceae</taxon>
        <taxon>Halomonas</taxon>
    </lineage>
</organism>
<dbReference type="InterPro" id="IPR004498">
    <property type="entry name" value="Ribosomal_PrmA_MeTrfase"/>
</dbReference>
<evidence type="ECO:0000313" key="8">
    <source>
        <dbReference type="Proteomes" id="UP000063387"/>
    </source>
</evidence>
<dbReference type="GO" id="GO:0016279">
    <property type="term" value="F:protein-lysine N-methyltransferase activity"/>
    <property type="evidence" value="ECO:0007669"/>
    <property type="project" value="TreeGrafter"/>
</dbReference>
<proteinExistence type="inferred from homology"/>
<evidence type="ECO:0000256" key="6">
    <source>
        <dbReference type="HAMAP-Rule" id="MF_00735"/>
    </source>
</evidence>
<accession>A0A109ULC2</accession>
<dbReference type="Pfam" id="PF06325">
    <property type="entry name" value="PrmA"/>
    <property type="match status" value="1"/>
</dbReference>
<keyword evidence="5 6" id="KW-0949">S-adenosyl-L-methionine</keyword>
<gene>
    <name evidence="6 7" type="primary">prmA</name>
    <name evidence="7" type="ORF">LOKO_01218</name>
</gene>
<sequence>MQRNQLADAGIGLGETLGQVVALHGPTGNADQGRRLVLNELRLRALDLHDDPALEVLDLRGCGRQHYLHLQLDRLPHLREIYLPCLAEGAILHLFNLDVPASLTVHGRVREIDADWQKGTLRLTHRQRSWEGVQLLGHDAKPDDLVDPPLAFPLNVVLSSELLQAATMDGALCLSGQGEWMDGFQPLRMGQRLWIVPSWHQPPDPDAVNLHLDPGLAFGTGTHPTTALCLEWLDGLSLTGELDERAVLDIGCGSGILAIAALKLGAGQAIGTDIDPQALQASRDNAARNAIADEDLRLCYPEELAESGTATTFPVVIANILAGPLIDMAATVAGHVAPAGRLVLSGILESQAGEVLEAYREQGLVMDEPEIREGWVRLSGQRPI</sequence>
<feature type="binding site" evidence="6">
    <location>
        <position position="251"/>
    </location>
    <ligand>
        <name>S-adenosyl-L-methionine</name>
        <dbReference type="ChEBI" id="CHEBI:59789"/>
    </ligand>
</feature>
<keyword evidence="8" id="KW-1185">Reference proteome</keyword>